<protein>
    <submittedName>
        <fullName evidence="2">Carbohydrate family 9 binding domain-like</fullName>
    </submittedName>
</protein>
<dbReference type="CDD" id="cd00241">
    <property type="entry name" value="DOMON_like"/>
    <property type="match status" value="1"/>
</dbReference>
<organism evidence="2 3">
    <name type="scientific">Dokdonia pacifica</name>
    <dbReference type="NCBI Taxonomy" id="1627892"/>
    <lineage>
        <taxon>Bacteria</taxon>
        <taxon>Pseudomonadati</taxon>
        <taxon>Bacteroidota</taxon>
        <taxon>Flavobacteriia</taxon>
        <taxon>Flavobacteriales</taxon>
        <taxon>Flavobacteriaceae</taxon>
        <taxon>Dokdonia</taxon>
    </lineage>
</organism>
<dbReference type="Proteomes" id="UP000198379">
    <property type="component" value="Unassembled WGS sequence"/>
</dbReference>
<dbReference type="GO" id="GO:0016052">
    <property type="term" value="P:carbohydrate catabolic process"/>
    <property type="evidence" value="ECO:0007669"/>
    <property type="project" value="InterPro"/>
</dbReference>
<name>A0A238YPS8_9FLAO</name>
<dbReference type="SUPFAM" id="SSF49344">
    <property type="entry name" value="CBD9-like"/>
    <property type="match status" value="1"/>
</dbReference>
<dbReference type="RefSeq" id="WP_089371014.1">
    <property type="nucleotide sequence ID" value="NZ_BMEP01000001.1"/>
</dbReference>
<evidence type="ECO:0000313" key="2">
    <source>
        <dbReference type="EMBL" id="SNR73002.1"/>
    </source>
</evidence>
<dbReference type="GO" id="GO:0030246">
    <property type="term" value="F:carbohydrate binding"/>
    <property type="evidence" value="ECO:0007669"/>
    <property type="project" value="InterPro"/>
</dbReference>
<feature type="domain" description="Carbohydrate-binding" evidence="1">
    <location>
        <begin position="49"/>
        <end position="254"/>
    </location>
</feature>
<evidence type="ECO:0000313" key="3">
    <source>
        <dbReference type="Proteomes" id="UP000198379"/>
    </source>
</evidence>
<dbReference type="AlphaFoldDB" id="A0A238YPS8"/>
<dbReference type="PROSITE" id="PS51257">
    <property type="entry name" value="PROKAR_LIPOPROTEIN"/>
    <property type="match status" value="1"/>
</dbReference>
<dbReference type="InterPro" id="IPR010502">
    <property type="entry name" value="Carb-bd_dom_fam9"/>
</dbReference>
<sequence length="258" mass="29333">MKNIYILVLMVTILISCKLDKEAPKEEVFLPKTDHQLRQVTKAIITPSIDGIADDPAWENVPWNALDQRWLGDEYSKEDFSGRYKLTWTPEALYLIAEIEDDTIYDQHEDPLTLWWDDDCLEIFVDADNSGGRHQFTHNAFAYHVALDGNVVDIAPGEVPTLYNSHVNSARKVNGTMTIWECEIFVYEDTYVDHTANEAKILAPNQKIGFALAYCDNDASEQRENFIGSVPVEGEDKNRGWIDAGIFGTIQLTEKVTE</sequence>
<dbReference type="OrthoDB" id="9786766at2"/>
<accession>A0A238YPS8</accession>
<dbReference type="Gene3D" id="2.60.40.1190">
    <property type="match status" value="1"/>
</dbReference>
<proteinExistence type="predicted"/>
<dbReference type="Pfam" id="PF06452">
    <property type="entry name" value="CBM9_1"/>
    <property type="match status" value="1"/>
</dbReference>
<keyword evidence="3" id="KW-1185">Reference proteome</keyword>
<evidence type="ECO:0000259" key="1">
    <source>
        <dbReference type="Pfam" id="PF06452"/>
    </source>
</evidence>
<gene>
    <name evidence="2" type="ORF">SAMN06265376_102250</name>
</gene>
<dbReference type="EMBL" id="FZNY01000002">
    <property type="protein sequence ID" value="SNR73002.1"/>
    <property type="molecule type" value="Genomic_DNA"/>
</dbReference>
<dbReference type="GO" id="GO:0004553">
    <property type="term" value="F:hydrolase activity, hydrolyzing O-glycosyl compounds"/>
    <property type="evidence" value="ECO:0007669"/>
    <property type="project" value="InterPro"/>
</dbReference>
<reference evidence="2 3" key="1">
    <citation type="submission" date="2017-06" db="EMBL/GenBank/DDBJ databases">
        <authorList>
            <person name="Kim H.J."/>
            <person name="Triplett B.A."/>
        </authorList>
    </citation>
    <scope>NUCLEOTIDE SEQUENCE [LARGE SCALE GENOMIC DNA]</scope>
    <source>
        <strain evidence="2 3">DSM 25597</strain>
    </source>
</reference>